<name>A0ABD1HF67_SALDI</name>
<dbReference type="Proteomes" id="UP001567538">
    <property type="component" value="Unassembled WGS sequence"/>
</dbReference>
<comment type="caution">
    <text evidence="1">The sequence shown here is derived from an EMBL/GenBank/DDBJ whole genome shotgun (WGS) entry which is preliminary data.</text>
</comment>
<evidence type="ECO:0000313" key="1">
    <source>
        <dbReference type="EMBL" id="KAL1555094.1"/>
    </source>
</evidence>
<protein>
    <submittedName>
        <fullName evidence="1">Protein SHORTAGE IN CHIASMATA 1-like isoform X3</fullName>
    </submittedName>
</protein>
<dbReference type="EMBL" id="JBEAFC010000006">
    <property type="protein sequence ID" value="KAL1555094.1"/>
    <property type="molecule type" value="Genomic_DNA"/>
</dbReference>
<proteinExistence type="predicted"/>
<accession>A0ABD1HF67</accession>
<evidence type="ECO:0000313" key="2">
    <source>
        <dbReference type="Proteomes" id="UP001567538"/>
    </source>
</evidence>
<gene>
    <name evidence="1" type="ORF">AAHA92_15576</name>
</gene>
<dbReference type="AlphaFoldDB" id="A0ABD1HF67"/>
<reference evidence="1 2" key="1">
    <citation type="submission" date="2024-06" db="EMBL/GenBank/DDBJ databases">
        <title>A chromosome level genome sequence of Diviner's sage (Salvia divinorum).</title>
        <authorList>
            <person name="Ford S.A."/>
            <person name="Ro D.-K."/>
            <person name="Ness R.W."/>
            <person name="Phillips M.A."/>
        </authorList>
    </citation>
    <scope>NUCLEOTIDE SEQUENCE [LARGE SCALE GENOMIC DNA]</scope>
    <source>
        <strain evidence="1">SAF-2024a</strain>
        <tissue evidence="1">Leaf</tissue>
    </source>
</reference>
<keyword evidence="2" id="KW-1185">Reference proteome</keyword>
<organism evidence="1 2">
    <name type="scientific">Salvia divinorum</name>
    <name type="common">Maria pastora</name>
    <name type="synonym">Diviner's sage</name>
    <dbReference type="NCBI Taxonomy" id="28513"/>
    <lineage>
        <taxon>Eukaryota</taxon>
        <taxon>Viridiplantae</taxon>
        <taxon>Streptophyta</taxon>
        <taxon>Embryophyta</taxon>
        <taxon>Tracheophyta</taxon>
        <taxon>Spermatophyta</taxon>
        <taxon>Magnoliopsida</taxon>
        <taxon>eudicotyledons</taxon>
        <taxon>Gunneridae</taxon>
        <taxon>Pentapetalae</taxon>
        <taxon>asterids</taxon>
        <taxon>lamiids</taxon>
        <taxon>Lamiales</taxon>
        <taxon>Lamiaceae</taxon>
        <taxon>Nepetoideae</taxon>
        <taxon>Mentheae</taxon>
        <taxon>Salviinae</taxon>
        <taxon>Salvia</taxon>
        <taxon>Salvia subgen. Calosphace</taxon>
    </lineage>
</organism>
<sequence>MDIFSEVPDAEYTKDLLYDEFLLHDLLRLINYFIQLMT</sequence>